<dbReference type="EMBL" id="JAMDHD010000019">
    <property type="protein sequence ID" value="MDD0985632.1"/>
    <property type="molecule type" value="Genomic_DNA"/>
</dbReference>
<sequence length="107" mass="12099">MTQGCSQVTPGLLKNPLPAVWQRIFLFPLDRTVRRGFLKVMPAHLKATPISSAIPKPHNTMMFSGICGFTDQQRCSTPTHSNKWVAQRIVLPFIFAPDFNDSYSTHR</sequence>
<gene>
    <name evidence="1" type="ORF">M5G21_11785</name>
</gene>
<keyword evidence="2" id="KW-1185">Reference proteome</keyword>
<dbReference type="RefSeq" id="WP_273866768.1">
    <property type="nucleotide sequence ID" value="NZ_JAMDHD010000019.1"/>
</dbReference>
<organism evidence="1 2">
    <name type="scientific">Pseudomonas shahriarae</name>
    <dbReference type="NCBI Taxonomy" id="2745512"/>
    <lineage>
        <taxon>Bacteria</taxon>
        <taxon>Pseudomonadati</taxon>
        <taxon>Pseudomonadota</taxon>
        <taxon>Gammaproteobacteria</taxon>
        <taxon>Pseudomonadales</taxon>
        <taxon>Pseudomonadaceae</taxon>
        <taxon>Pseudomonas</taxon>
    </lineage>
</organism>
<protein>
    <submittedName>
        <fullName evidence="1">Uncharacterized protein</fullName>
    </submittedName>
</protein>
<comment type="caution">
    <text evidence="1">The sequence shown here is derived from an EMBL/GenBank/DDBJ whole genome shotgun (WGS) entry which is preliminary data.</text>
</comment>
<dbReference type="Proteomes" id="UP001148189">
    <property type="component" value="Unassembled WGS sequence"/>
</dbReference>
<proteinExistence type="predicted"/>
<reference evidence="1" key="1">
    <citation type="submission" date="2022-05" db="EMBL/GenBank/DDBJ databases">
        <title>Novel Pseudomonas spp. Isolated from a Rainbow Trout Aquaculture Facility.</title>
        <authorList>
            <person name="Testerman T."/>
            <person name="Graf J."/>
        </authorList>
    </citation>
    <scope>NUCLEOTIDE SEQUENCE</scope>
    <source>
        <strain evidence="1">ID1050</strain>
    </source>
</reference>
<evidence type="ECO:0000313" key="2">
    <source>
        <dbReference type="Proteomes" id="UP001148189"/>
    </source>
</evidence>
<evidence type="ECO:0000313" key="1">
    <source>
        <dbReference type="EMBL" id="MDD0985632.1"/>
    </source>
</evidence>
<name>A0ABT5NCW9_9PSED</name>
<accession>A0ABT5NCW9</accession>